<dbReference type="InterPro" id="IPR042054">
    <property type="entry name" value="YegD-like"/>
</dbReference>
<dbReference type="KEGG" id="llp:GH975_07750"/>
<reference evidence="7 8" key="1">
    <citation type="submission" date="2019-11" db="EMBL/GenBank/DDBJ databases">
        <authorList>
            <person name="Khan S.A."/>
            <person name="Jeon C.O."/>
            <person name="Chun B.H."/>
        </authorList>
    </citation>
    <scope>NUCLEOTIDE SEQUENCE [LARGE SCALE GENOMIC DNA]</scope>
    <source>
        <strain evidence="7 8">IMCC 1097</strain>
    </source>
</reference>
<accession>A0A5Q2QB26</accession>
<organism evidence="7 8">
    <name type="scientific">Litorivicinus lipolyticus</name>
    <dbReference type="NCBI Taxonomy" id="418701"/>
    <lineage>
        <taxon>Bacteria</taxon>
        <taxon>Pseudomonadati</taxon>
        <taxon>Pseudomonadota</taxon>
        <taxon>Gammaproteobacteria</taxon>
        <taxon>Oceanospirillales</taxon>
        <taxon>Litorivicinaceae</taxon>
        <taxon>Litorivicinus</taxon>
    </lineage>
</organism>
<dbReference type="RefSeq" id="WP_153713977.1">
    <property type="nucleotide sequence ID" value="NZ_CP045871.1"/>
</dbReference>
<evidence type="ECO:0000313" key="8">
    <source>
        <dbReference type="Proteomes" id="UP000388235"/>
    </source>
</evidence>
<keyword evidence="6" id="KW-0175">Coiled coil</keyword>
<dbReference type="Proteomes" id="UP000388235">
    <property type="component" value="Chromosome"/>
</dbReference>
<feature type="coiled-coil region" evidence="6">
    <location>
        <begin position="81"/>
        <end position="108"/>
    </location>
</feature>
<evidence type="ECO:0000256" key="2">
    <source>
        <dbReference type="ARBA" id="ARBA00007381"/>
    </source>
</evidence>
<evidence type="ECO:0000256" key="1">
    <source>
        <dbReference type="ARBA" id="ARBA00004496"/>
    </source>
</evidence>
<evidence type="ECO:0000313" key="7">
    <source>
        <dbReference type="EMBL" id="QGG80473.1"/>
    </source>
</evidence>
<dbReference type="InterPro" id="IPR018181">
    <property type="entry name" value="Heat_shock_70_CS"/>
</dbReference>
<keyword evidence="3" id="KW-0963">Cytoplasm</keyword>
<dbReference type="PANTHER" id="PTHR42749:SF1">
    <property type="entry name" value="CELL SHAPE-DETERMINING PROTEIN MREB"/>
    <property type="match status" value="1"/>
</dbReference>
<evidence type="ECO:0000256" key="5">
    <source>
        <dbReference type="ARBA" id="ARBA00022840"/>
    </source>
</evidence>
<dbReference type="Pfam" id="PF06723">
    <property type="entry name" value="MreB_Mbl"/>
    <property type="match status" value="1"/>
</dbReference>
<dbReference type="InterPro" id="IPR056546">
    <property type="entry name" value="MreB_MamK-like"/>
</dbReference>
<evidence type="ECO:0000256" key="4">
    <source>
        <dbReference type="ARBA" id="ARBA00022741"/>
    </source>
</evidence>
<evidence type="ECO:0000256" key="6">
    <source>
        <dbReference type="SAM" id="Coils"/>
    </source>
</evidence>
<dbReference type="CDD" id="cd10231">
    <property type="entry name" value="ASKHA_NBD_HSP70_YegD-like"/>
    <property type="match status" value="1"/>
</dbReference>
<dbReference type="InterPro" id="IPR043129">
    <property type="entry name" value="ATPase_NBD"/>
</dbReference>
<comment type="similarity">
    <text evidence="2">Belongs to the heat shock protein 70 family.</text>
</comment>
<proteinExistence type="inferred from homology"/>
<dbReference type="SUPFAM" id="SSF53067">
    <property type="entry name" value="Actin-like ATPase domain"/>
    <property type="match status" value="2"/>
</dbReference>
<keyword evidence="4" id="KW-0547">Nucleotide-binding</keyword>
<dbReference type="AlphaFoldDB" id="A0A5Q2QB26"/>
<dbReference type="GO" id="GO:0005737">
    <property type="term" value="C:cytoplasm"/>
    <property type="evidence" value="ECO:0007669"/>
    <property type="project" value="UniProtKB-SubCell"/>
</dbReference>
<dbReference type="PANTHER" id="PTHR42749">
    <property type="entry name" value="CELL SHAPE-DETERMINING PROTEIN MREB"/>
    <property type="match status" value="1"/>
</dbReference>
<protein>
    <submittedName>
        <fullName evidence="7">Hsp70 family protein</fullName>
    </submittedName>
</protein>
<dbReference type="OrthoDB" id="9807934at2"/>
<keyword evidence="5" id="KW-0067">ATP-binding</keyword>
<name>A0A5Q2QB26_9GAMM</name>
<dbReference type="GO" id="GO:0005524">
    <property type="term" value="F:ATP binding"/>
    <property type="evidence" value="ECO:0007669"/>
    <property type="project" value="UniProtKB-KW"/>
</dbReference>
<comment type="subcellular location">
    <subcellularLocation>
        <location evidence="1">Cytoplasm</location>
    </subcellularLocation>
</comment>
<keyword evidence="8" id="KW-1185">Reference proteome</keyword>
<dbReference type="EMBL" id="CP045871">
    <property type="protein sequence ID" value="QGG80473.1"/>
    <property type="molecule type" value="Genomic_DNA"/>
</dbReference>
<dbReference type="Gene3D" id="3.30.420.40">
    <property type="match status" value="2"/>
</dbReference>
<evidence type="ECO:0000256" key="3">
    <source>
        <dbReference type="ARBA" id="ARBA00022490"/>
    </source>
</evidence>
<gene>
    <name evidence="7" type="ORF">GH975_07750</name>
</gene>
<sequence>MHCGIDYGTSNSSIGHADNDDGITLYTVDGDSTQLPSVIWAPRQSAQLDPAQLEVQIARETARAIEAHRRQQPSALDAATRVEIEQRAQALSEQRQQLRTQIAEQAIDDVAIRDAQRACDQEATAIAQLRGSHAEVSPAQRLDIEQQVRRRVIRRMDSAAQSEQSFAGLPNLDHAIYGAQALAQHLNDPSNGLVLKSPKSLLASAGHYRTFFVDLIGASLERLKSVAETQAASTLDSVVLGRPVHWSTTHDRQKDAVAKSIMAEAAETAGFTAVEFELEPIAAARNFERSLRREAITLVVDIGGGTTDISMLRLGGTQRRQIGRTDDVLGFSGVRKGGNDLDAMIAFFGVCRRFGKQTLGAGGVIDNRNSPLSAKVFGDLCNLYDVAIDQDLERQAAKLDERLKGLPVELVKRLGRFQTLIQRQLRPRLLLESEAVKKALTGADCVDFDMSYIEPSLAQTIDSGMLPSAWRTTVASIRTAIDRCQSDAGVDAEHILITGGSARSTHLIQLLFDPATRARVVHQDLAGDVAKGLCLSARETFG</sequence>
<dbReference type="PROSITE" id="PS00329">
    <property type="entry name" value="HSP70_2"/>
    <property type="match status" value="1"/>
</dbReference>